<protein>
    <recommendedName>
        <fullName evidence="1">Putative DnaT-like domain-containing protein</fullName>
    </recommendedName>
</protein>
<dbReference type="EMBL" id="LR796164">
    <property type="protein sequence ID" value="CAB4122586.1"/>
    <property type="molecule type" value="Genomic_DNA"/>
</dbReference>
<dbReference type="Pfam" id="PF20557">
    <property type="entry name" value="DnaT_2"/>
    <property type="match status" value="1"/>
</dbReference>
<reference evidence="2" key="1">
    <citation type="submission" date="2020-04" db="EMBL/GenBank/DDBJ databases">
        <authorList>
            <person name="Chiriac C."/>
            <person name="Salcher M."/>
            <person name="Ghai R."/>
            <person name="Kavagutti S V."/>
        </authorList>
    </citation>
    <scope>NUCLEOTIDE SEQUENCE</scope>
</reference>
<evidence type="ECO:0000259" key="1">
    <source>
        <dbReference type="Pfam" id="PF20557"/>
    </source>
</evidence>
<dbReference type="InterPro" id="IPR046787">
    <property type="entry name" value="DnaT_2"/>
</dbReference>
<proteinExistence type="predicted"/>
<feature type="domain" description="Putative DnaT-like" evidence="1">
    <location>
        <begin position="1"/>
        <end position="151"/>
    </location>
</feature>
<organism evidence="2">
    <name type="scientific">uncultured Caudovirales phage</name>
    <dbReference type="NCBI Taxonomy" id="2100421"/>
    <lineage>
        <taxon>Viruses</taxon>
        <taxon>Duplodnaviria</taxon>
        <taxon>Heunggongvirae</taxon>
        <taxon>Uroviricota</taxon>
        <taxon>Caudoviricetes</taxon>
        <taxon>Peduoviridae</taxon>
        <taxon>Maltschvirus</taxon>
        <taxon>Maltschvirus maltsch</taxon>
    </lineage>
</organism>
<accession>A0A6J5KMZ0</accession>
<name>A0A6J5KMZ0_9CAUD</name>
<gene>
    <name evidence="2" type="ORF">UFOVP36_66</name>
</gene>
<sequence>MALTVENGNGLEAADAYVSLTEFKEFCSKRGYRWEDYEDFDIEASIRLATGWIDTYNRYKGGRLTYAQALEFPRTGLVDWSSFAVVGVPQRVKHACSELAYKGLSDSLYQDQDRGGKTVSESVGPISVTYAADAPTGKVWQFASNLLRPYIRDPDQILGPLSVDPLLAPSFSLGMHDTNGDVSLD</sequence>
<evidence type="ECO:0000313" key="2">
    <source>
        <dbReference type="EMBL" id="CAB4122586.1"/>
    </source>
</evidence>